<dbReference type="InterPro" id="IPR029058">
    <property type="entry name" value="AB_hydrolase_fold"/>
</dbReference>
<dbReference type="Pfam" id="PF00450">
    <property type="entry name" value="Peptidase_S10"/>
    <property type="match status" value="1"/>
</dbReference>
<dbReference type="InterPro" id="IPR036396">
    <property type="entry name" value="Cyt_P450_sf"/>
</dbReference>
<evidence type="ECO:0000256" key="3">
    <source>
        <dbReference type="ARBA" id="ARBA00009431"/>
    </source>
</evidence>
<dbReference type="PRINTS" id="PR00463">
    <property type="entry name" value="EP450I"/>
</dbReference>
<feature type="signal peptide" evidence="15">
    <location>
        <begin position="1"/>
        <end position="21"/>
    </location>
</feature>
<keyword evidence="6" id="KW-0121">Carboxypeptidase</keyword>
<evidence type="ECO:0008006" key="18">
    <source>
        <dbReference type="Google" id="ProtNLM"/>
    </source>
</evidence>
<keyword evidence="13" id="KW-0325">Glycoprotein</keyword>
<dbReference type="GO" id="GO:0004185">
    <property type="term" value="F:serine-type carboxypeptidase activity"/>
    <property type="evidence" value="ECO:0007669"/>
    <property type="project" value="InterPro"/>
</dbReference>
<comment type="similarity">
    <text evidence="4">Belongs to the cytochrome P450 family.</text>
</comment>
<dbReference type="InterPro" id="IPR050364">
    <property type="entry name" value="Cytochrome_P450_fung"/>
</dbReference>
<keyword evidence="11 14" id="KW-0408">Iron</keyword>
<organism evidence="16 17">
    <name type="scientific">Panaeolus cyanescens</name>
    <dbReference type="NCBI Taxonomy" id="181874"/>
    <lineage>
        <taxon>Eukaryota</taxon>
        <taxon>Fungi</taxon>
        <taxon>Dikarya</taxon>
        <taxon>Basidiomycota</taxon>
        <taxon>Agaricomycotina</taxon>
        <taxon>Agaricomycetes</taxon>
        <taxon>Agaricomycetidae</taxon>
        <taxon>Agaricales</taxon>
        <taxon>Agaricineae</taxon>
        <taxon>Galeropsidaceae</taxon>
        <taxon>Panaeolus</taxon>
    </lineage>
</organism>
<dbReference type="CDD" id="cd11065">
    <property type="entry name" value="CYP64-like"/>
    <property type="match status" value="1"/>
</dbReference>
<evidence type="ECO:0000256" key="5">
    <source>
        <dbReference type="ARBA" id="ARBA00022617"/>
    </source>
</evidence>
<dbReference type="Proteomes" id="UP000284842">
    <property type="component" value="Unassembled WGS sequence"/>
</dbReference>
<evidence type="ECO:0000256" key="10">
    <source>
        <dbReference type="ARBA" id="ARBA00023002"/>
    </source>
</evidence>
<keyword evidence="8 14" id="KW-0479">Metal-binding</keyword>
<evidence type="ECO:0000256" key="1">
    <source>
        <dbReference type="ARBA" id="ARBA00001971"/>
    </source>
</evidence>
<feature type="chain" id="PRO_5019153521" description="Carboxypeptidase" evidence="15">
    <location>
        <begin position="22"/>
        <end position="921"/>
    </location>
</feature>
<keyword evidence="12" id="KW-0503">Monooxygenase</keyword>
<dbReference type="GO" id="GO:0004497">
    <property type="term" value="F:monooxygenase activity"/>
    <property type="evidence" value="ECO:0007669"/>
    <property type="project" value="UniProtKB-KW"/>
</dbReference>
<gene>
    <name evidence="16" type="ORF">CVT24_005560</name>
</gene>
<sequence>MTMRLSLLFLSTGLFVSTTLAGQVPVVDGVIGGVPTSFSTYHETSRKFFTVSTAAATTPGKLRVKENTGICETTPGVYQASGYGDITANKSMWFWFFAARNNASTAPVALWFNGGPGSSSMIGLFQEHGPCRINNDTKTVSLNPFSWNNEVNMLYIDQPIGTGFSYGDLVDVGTSQAAAADVWSFLQIFFNDTRFAPYLPNKLALWTESYGGHYGPTFAAHILNQNSAIDAGTVSGVKLNLQVLGIGNGLTDALLQYPAYLTYAANNAYHPLVPANILDAATQAWNSTDGCQSLISACYNGGSNTTCTNAQFFCNNNILGPLAGQWDVYYVPTANPDPYPPNITDYLASIGAAAGADVAWQMTSPDVYDDFSFSGDWMRNSRPDLETVINSGVRTLIYDGDADFIVNYMGVEAMVDALDTQFSALYKQQSWSTYNVQGQPAGQYKNAGTFSYIRVFGAGHEVPAYKFGTLQYGQVAAQMFTQIMRNESLSPTEDAEELFEKRAAIYSSRIVLATRDMMGWDYNVASFTYDDNWRIHRRISQQHLKAESAHMYHPIQSRKVHDMMAGLLDSPERLEEHNKMLSISIPLTTMYGYEVKSLDDPVIVAADRSVELGLKVVALGGSLVNILPIFKYVPWTWTQRVTKEVKRLTEDMKRIPLEALLRDMAAGTAIPSLVGNFMERKQTAGATAEEEERRILNVANTVYSAAADTTISATKTFFYLLTTHQDVQRKAQAEIDRVLGSPRLPTFEDRASLPYIEAIYRETLRWYPPVVMGLPHVSTEDDWYKGYFIPKGTALFANIWAINRDEEKYGPDSYAFNPDRFFDKDGKLNDDDRILAYGFGRRNCVGKYVASSTLWLMMVTTLACFYLRKQKDEKGNEIEIDDEFDEHGLVGHKKEFQCDITPRSKEWRDVIEAARTQGYKF</sequence>
<dbReference type="AlphaFoldDB" id="A0A409VQD9"/>
<dbReference type="SUPFAM" id="SSF48264">
    <property type="entry name" value="Cytochrome P450"/>
    <property type="match status" value="1"/>
</dbReference>
<reference evidence="16 17" key="1">
    <citation type="journal article" date="2018" name="Evol. Lett.">
        <title>Horizontal gene cluster transfer increased hallucinogenic mushroom diversity.</title>
        <authorList>
            <person name="Reynolds H.T."/>
            <person name="Vijayakumar V."/>
            <person name="Gluck-Thaler E."/>
            <person name="Korotkin H.B."/>
            <person name="Matheny P.B."/>
            <person name="Slot J.C."/>
        </authorList>
    </citation>
    <scope>NUCLEOTIDE SEQUENCE [LARGE SCALE GENOMIC DNA]</scope>
    <source>
        <strain evidence="16 17">2629</strain>
    </source>
</reference>
<evidence type="ECO:0000256" key="13">
    <source>
        <dbReference type="ARBA" id="ARBA00023180"/>
    </source>
</evidence>
<keyword evidence="15" id="KW-0732">Signal</keyword>
<dbReference type="GO" id="GO:0016705">
    <property type="term" value="F:oxidoreductase activity, acting on paired donors, with incorporation or reduction of molecular oxygen"/>
    <property type="evidence" value="ECO:0007669"/>
    <property type="project" value="InterPro"/>
</dbReference>
<dbReference type="InterPro" id="IPR018202">
    <property type="entry name" value="Ser_caboxypep_ser_AS"/>
</dbReference>
<dbReference type="EMBL" id="NHTK01006007">
    <property type="protein sequence ID" value="PPQ68463.1"/>
    <property type="molecule type" value="Genomic_DNA"/>
</dbReference>
<dbReference type="GO" id="GO:0006508">
    <property type="term" value="P:proteolysis"/>
    <property type="evidence" value="ECO:0007669"/>
    <property type="project" value="UniProtKB-KW"/>
</dbReference>
<dbReference type="Gene3D" id="3.40.50.1820">
    <property type="entry name" value="alpha/beta hydrolase"/>
    <property type="match status" value="1"/>
</dbReference>
<evidence type="ECO:0000256" key="14">
    <source>
        <dbReference type="PIRSR" id="PIRSR602401-1"/>
    </source>
</evidence>
<evidence type="ECO:0000256" key="7">
    <source>
        <dbReference type="ARBA" id="ARBA00022670"/>
    </source>
</evidence>
<comment type="caution">
    <text evidence="16">The sequence shown here is derived from an EMBL/GenBank/DDBJ whole genome shotgun (WGS) entry which is preliminary data.</text>
</comment>
<feature type="binding site" description="axial binding residue" evidence="14">
    <location>
        <position position="844"/>
    </location>
    <ligand>
        <name>heme</name>
        <dbReference type="ChEBI" id="CHEBI:30413"/>
    </ligand>
    <ligandPart>
        <name>Fe</name>
        <dbReference type="ChEBI" id="CHEBI:18248"/>
    </ligandPart>
</feature>
<evidence type="ECO:0000256" key="6">
    <source>
        <dbReference type="ARBA" id="ARBA00022645"/>
    </source>
</evidence>
<dbReference type="Gene3D" id="1.10.287.410">
    <property type="match status" value="1"/>
</dbReference>
<proteinExistence type="inferred from homology"/>
<comment type="cofactor">
    <cofactor evidence="1 14">
        <name>heme</name>
        <dbReference type="ChEBI" id="CHEBI:30413"/>
    </cofactor>
</comment>
<dbReference type="Gene3D" id="1.10.630.10">
    <property type="entry name" value="Cytochrome P450"/>
    <property type="match status" value="1"/>
</dbReference>
<protein>
    <recommendedName>
        <fullName evidence="18">Carboxypeptidase</fullName>
    </recommendedName>
</protein>
<keyword evidence="9" id="KW-0378">Hydrolase</keyword>
<dbReference type="PROSITE" id="PS00131">
    <property type="entry name" value="CARBOXYPEPT_SER_SER"/>
    <property type="match status" value="1"/>
</dbReference>
<accession>A0A409VQD9</accession>
<comment type="similarity">
    <text evidence="3">Belongs to the peptidase S10 family.</text>
</comment>
<evidence type="ECO:0000256" key="9">
    <source>
        <dbReference type="ARBA" id="ARBA00022801"/>
    </source>
</evidence>
<dbReference type="InParanoid" id="A0A409VQD9"/>
<keyword evidence="17" id="KW-1185">Reference proteome</keyword>
<dbReference type="OrthoDB" id="443318at2759"/>
<evidence type="ECO:0000256" key="4">
    <source>
        <dbReference type="ARBA" id="ARBA00010617"/>
    </source>
</evidence>
<evidence type="ECO:0000256" key="11">
    <source>
        <dbReference type="ARBA" id="ARBA00023004"/>
    </source>
</evidence>
<keyword evidence="7" id="KW-0645">Protease</keyword>
<dbReference type="Pfam" id="PF00067">
    <property type="entry name" value="p450"/>
    <property type="match status" value="1"/>
</dbReference>
<evidence type="ECO:0000256" key="8">
    <source>
        <dbReference type="ARBA" id="ARBA00022723"/>
    </source>
</evidence>
<dbReference type="PANTHER" id="PTHR46300:SF7">
    <property type="entry name" value="P450, PUTATIVE (EUROFUNG)-RELATED"/>
    <property type="match status" value="1"/>
</dbReference>
<evidence type="ECO:0000256" key="2">
    <source>
        <dbReference type="ARBA" id="ARBA00005179"/>
    </source>
</evidence>
<dbReference type="STRING" id="181874.A0A409VQD9"/>
<dbReference type="GO" id="GO:0005506">
    <property type="term" value="F:iron ion binding"/>
    <property type="evidence" value="ECO:0007669"/>
    <property type="project" value="InterPro"/>
</dbReference>
<dbReference type="GO" id="GO:0020037">
    <property type="term" value="F:heme binding"/>
    <property type="evidence" value="ECO:0007669"/>
    <property type="project" value="InterPro"/>
</dbReference>
<comment type="pathway">
    <text evidence="2">Secondary metabolite biosynthesis.</text>
</comment>
<keyword evidence="10" id="KW-0560">Oxidoreductase</keyword>
<name>A0A409VQD9_9AGAR</name>
<dbReference type="SUPFAM" id="SSF53474">
    <property type="entry name" value="alpha/beta-Hydrolases"/>
    <property type="match status" value="1"/>
</dbReference>
<dbReference type="InterPro" id="IPR001128">
    <property type="entry name" value="Cyt_P450"/>
</dbReference>
<evidence type="ECO:0000313" key="16">
    <source>
        <dbReference type="EMBL" id="PPQ68463.1"/>
    </source>
</evidence>
<keyword evidence="5 14" id="KW-0349">Heme</keyword>
<dbReference type="InterPro" id="IPR002401">
    <property type="entry name" value="Cyt_P450_E_grp-I"/>
</dbReference>
<evidence type="ECO:0000256" key="12">
    <source>
        <dbReference type="ARBA" id="ARBA00023033"/>
    </source>
</evidence>
<dbReference type="PANTHER" id="PTHR46300">
    <property type="entry name" value="P450, PUTATIVE (EUROFUNG)-RELATED-RELATED"/>
    <property type="match status" value="1"/>
</dbReference>
<dbReference type="InterPro" id="IPR001563">
    <property type="entry name" value="Peptidase_S10"/>
</dbReference>
<evidence type="ECO:0000256" key="15">
    <source>
        <dbReference type="SAM" id="SignalP"/>
    </source>
</evidence>
<evidence type="ECO:0000313" key="17">
    <source>
        <dbReference type="Proteomes" id="UP000284842"/>
    </source>
</evidence>